<organism evidence="3 4">
    <name type="scientific">Postia placenta MAD-698-R-SB12</name>
    <dbReference type="NCBI Taxonomy" id="670580"/>
    <lineage>
        <taxon>Eukaryota</taxon>
        <taxon>Fungi</taxon>
        <taxon>Dikarya</taxon>
        <taxon>Basidiomycota</taxon>
        <taxon>Agaricomycotina</taxon>
        <taxon>Agaricomycetes</taxon>
        <taxon>Polyporales</taxon>
        <taxon>Adustoporiaceae</taxon>
        <taxon>Rhodonia</taxon>
    </lineage>
</organism>
<reference evidence="3 4" key="1">
    <citation type="submission" date="2017-04" db="EMBL/GenBank/DDBJ databases">
        <title>Genome Sequence of the Model Brown-Rot Fungus Postia placenta SB12.</title>
        <authorList>
            <consortium name="DOE Joint Genome Institute"/>
            <person name="Gaskell J."/>
            <person name="Kersten P."/>
            <person name="Larrondo L.F."/>
            <person name="Canessa P."/>
            <person name="Martinez D."/>
            <person name="Hibbett D."/>
            <person name="Schmoll M."/>
            <person name="Kubicek C.P."/>
            <person name="Martinez A.T."/>
            <person name="Yadav J."/>
            <person name="Master E."/>
            <person name="Magnuson J.K."/>
            <person name="James T."/>
            <person name="Yaver D."/>
            <person name="Berka R."/>
            <person name="Labutti K."/>
            <person name="Lipzen A."/>
            <person name="Aerts A."/>
            <person name="Barry K."/>
            <person name="Henrissat B."/>
            <person name="Blanchette R."/>
            <person name="Grigoriev I."/>
            <person name="Cullen D."/>
        </authorList>
    </citation>
    <scope>NUCLEOTIDE SEQUENCE [LARGE SCALE GENOMIC DNA]</scope>
    <source>
        <strain evidence="3 4">MAD-698-R-SB12</strain>
    </source>
</reference>
<dbReference type="PANTHER" id="PTHR11200">
    <property type="entry name" value="INOSITOL 5-PHOSPHATASE"/>
    <property type="match status" value="1"/>
</dbReference>
<dbReference type="Proteomes" id="UP000194127">
    <property type="component" value="Unassembled WGS sequence"/>
</dbReference>
<keyword evidence="4" id="KW-1185">Reference proteome</keyword>
<dbReference type="PANTHER" id="PTHR11200:SF286">
    <property type="entry name" value="5-PHOSPHATASE, PUTATIVE (AFU_ORTHOLOGUE AFUA_5G07600)-RELATED"/>
    <property type="match status" value="1"/>
</dbReference>
<dbReference type="EMBL" id="KZ110593">
    <property type="protein sequence ID" value="OSX65407.1"/>
    <property type="molecule type" value="Genomic_DNA"/>
</dbReference>
<dbReference type="GO" id="GO:0046856">
    <property type="term" value="P:phosphatidylinositol dephosphorylation"/>
    <property type="evidence" value="ECO:0007669"/>
    <property type="project" value="InterPro"/>
</dbReference>
<sequence>MSEGRLLVQIASYNTNLQAERGLPQDLVDWLAPTLQASVLGAQGVEHRAPDIVAVGFQELLPLHLGFAGFSRSVIESRDALILSQIEKYAPNGEKYSLIAKEVNVGIALLIYGRDDGVARRVCDVQTQWTGCGPAYMGNKGAVGVRFRVSGEDGGVSEVLTFVNAHLTAHGHRLAQRIHDYHHIVGTLLFPPVPGSSNPNDPTTIYATSHLFFFGDLNFRFAIPPTHALSTRSLPELAQMAFDETGRSTLKECDQLYQERDINGRIFMGLREGEFWKFPCSYKYRLGEVDQFDFKRAPAWTDRIMYTSYADSPDAPTESSISNLLYTTIPSYTTSDHKPIVALLLLPSAPAHSTSTSPPTIQLPATYHPRPDSLAVVKRWTGRILGRLVGYVWCLLTLIGAGSAGFGIGNSIIGLGVWGWWRTRVPGAPGV</sequence>
<dbReference type="RefSeq" id="XP_024342201.1">
    <property type="nucleotide sequence ID" value="XM_024478604.1"/>
</dbReference>
<dbReference type="SMART" id="SM00128">
    <property type="entry name" value="IPPc"/>
    <property type="match status" value="1"/>
</dbReference>
<dbReference type="InterPro" id="IPR046985">
    <property type="entry name" value="IP5"/>
</dbReference>
<dbReference type="Gene3D" id="3.60.10.10">
    <property type="entry name" value="Endonuclease/exonuclease/phosphatase"/>
    <property type="match status" value="1"/>
</dbReference>
<feature type="domain" description="Inositol polyphosphate-related phosphatase" evidence="2">
    <location>
        <begin position="4"/>
        <end position="352"/>
    </location>
</feature>
<dbReference type="Pfam" id="PF22669">
    <property type="entry name" value="Exo_endo_phos2"/>
    <property type="match status" value="1"/>
</dbReference>
<keyword evidence="1" id="KW-1133">Transmembrane helix</keyword>
<dbReference type="InterPro" id="IPR036691">
    <property type="entry name" value="Endo/exonu/phosph_ase_sf"/>
</dbReference>
<accession>A0A1X6N9S7</accession>
<protein>
    <recommendedName>
        <fullName evidence="2">Inositol polyphosphate-related phosphatase domain-containing protein</fullName>
    </recommendedName>
</protein>
<dbReference type="GO" id="GO:0004439">
    <property type="term" value="F:phosphatidylinositol-4,5-bisphosphate 5-phosphatase activity"/>
    <property type="evidence" value="ECO:0007669"/>
    <property type="project" value="TreeGrafter"/>
</dbReference>
<dbReference type="InterPro" id="IPR000300">
    <property type="entry name" value="IPPc"/>
</dbReference>
<keyword evidence="1" id="KW-0472">Membrane</keyword>
<name>A0A1X6N9S7_9APHY</name>
<dbReference type="STRING" id="670580.A0A1X6N9S7"/>
<dbReference type="SUPFAM" id="SSF56219">
    <property type="entry name" value="DNase I-like"/>
    <property type="match status" value="1"/>
</dbReference>
<keyword evidence="1" id="KW-0812">Transmembrane</keyword>
<feature type="transmembrane region" description="Helical" evidence="1">
    <location>
        <begin position="388"/>
        <end position="421"/>
    </location>
</feature>
<evidence type="ECO:0000313" key="4">
    <source>
        <dbReference type="Proteomes" id="UP000194127"/>
    </source>
</evidence>
<gene>
    <name evidence="3" type="ORF">POSPLADRAFT_1044783</name>
</gene>
<evidence type="ECO:0000259" key="2">
    <source>
        <dbReference type="SMART" id="SM00128"/>
    </source>
</evidence>
<dbReference type="GeneID" id="36323554"/>
<dbReference type="AlphaFoldDB" id="A0A1X6N9S7"/>
<proteinExistence type="predicted"/>
<evidence type="ECO:0000256" key="1">
    <source>
        <dbReference type="SAM" id="Phobius"/>
    </source>
</evidence>
<dbReference type="OrthoDB" id="62798at2759"/>
<evidence type="ECO:0000313" key="3">
    <source>
        <dbReference type="EMBL" id="OSX65407.1"/>
    </source>
</evidence>